<keyword evidence="5" id="KW-1133">Transmembrane helix</keyword>
<evidence type="ECO:0000256" key="3">
    <source>
        <dbReference type="ARBA" id="ARBA00022777"/>
    </source>
</evidence>
<accession>A0A1J4K0L6</accession>
<comment type="caution">
    <text evidence="7">The sequence shown here is derived from an EMBL/GenBank/DDBJ whole genome shotgun (WGS) entry which is preliminary data.</text>
</comment>
<dbReference type="AlphaFoldDB" id="A0A1J4K0L6"/>
<keyword evidence="3" id="KW-0418">Kinase</keyword>
<keyword evidence="2" id="KW-0547">Nucleotide-binding</keyword>
<name>A0A1J4K0L6_9EUKA</name>
<sequence>MIFFALCNILRFSTVPFLNQNFIYFYFFSTFVCLFIQFLINKFYSKSFNSSQKMLEHPIESAKPYTALALNYYLPQFFVPLWNNAKTRFCADGGANKVFKMETEKKIDLKPPHAVVGDLDSIKDDTRKYYTSKGTEFIKIYDQDFNDIQKSLSTIAKSKLKEPVIVFGAWGGRFDHTMGSIHAALENRDIRTYFIDDNNFATWIYPEDKGIITKQEWTTKMCGLLPISVPVEKVTTKGLKWECDFGLRMGTFISASNEIAEGAKQVEIKTSHPILWQNQTKKLKDLPIK</sequence>
<dbReference type="GO" id="GO:0009229">
    <property type="term" value="P:thiamine diphosphate biosynthetic process"/>
    <property type="evidence" value="ECO:0007669"/>
    <property type="project" value="InterPro"/>
</dbReference>
<keyword evidence="4" id="KW-0067">ATP-binding</keyword>
<dbReference type="PANTHER" id="PTHR13622">
    <property type="entry name" value="THIAMIN PYROPHOSPHOKINASE"/>
    <property type="match status" value="1"/>
</dbReference>
<dbReference type="GO" id="GO:0004788">
    <property type="term" value="F:thiamine diphosphokinase activity"/>
    <property type="evidence" value="ECO:0007669"/>
    <property type="project" value="InterPro"/>
</dbReference>
<evidence type="ECO:0000313" key="7">
    <source>
        <dbReference type="EMBL" id="OHT04927.1"/>
    </source>
</evidence>
<dbReference type="SMART" id="SM00983">
    <property type="entry name" value="TPK_B1_binding"/>
    <property type="match status" value="1"/>
</dbReference>
<dbReference type="GO" id="GO:0005524">
    <property type="term" value="F:ATP binding"/>
    <property type="evidence" value="ECO:0007669"/>
    <property type="project" value="UniProtKB-KW"/>
</dbReference>
<dbReference type="Proteomes" id="UP000179807">
    <property type="component" value="Unassembled WGS sequence"/>
</dbReference>
<feature type="domain" description="Thiamin pyrophosphokinase thiamin-binding" evidence="6">
    <location>
        <begin position="210"/>
        <end position="274"/>
    </location>
</feature>
<gene>
    <name evidence="7" type="ORF">TRFO_27487</name>
</gene>
<dbReference type="Pfam" id="PF04263">
    <property type="entry name" value="TPK_catalytic"/>
    <property type="match status" value="1"/>
</dbReference>
<keyword evidence="8" id="KW-1185">Reference proteome</keyword>
<dbReference type="GO" id="GO:0006772">
    <property type="term" value="P:thiamine metabolic process"/>
    <property type="evidence" value="ECO:0007669"/>
    <property type="project" value="InterPro"/>
</dbReference>
<dbReference type="RefSeq" id="XP_068358063.1">
    <property type="nucleotide sequence ID" value="XM_068505583.1"/>
</dbReference>
<keyword evidence="5" id="KW-0812">Transmembrane</keyword>
<dbReference type="InterPro" id="IPR036759">
    <property type="entry name" value="TPK_catalytic_sf"/>
</dbReference>
<keyword evidence="5" id="KW-0472">Membrane</keyword>
<feature type="transmembrane region" description="Helical" evidence="5">
    <location>
        <begin position="23"/>
        <end position="44"/>
    </location>
</feature>
<evidence type="ECO:0000256" key="1">
    <source>
        <dbReference type="ARBA" id="ARBA00022679"/>
    </source>
</evidence>
<reference evidence="7" key="1">
    <citation type="submission" date="2016-10" db="EMBL/GenBank/DDBJ databases">
        <authorList>
            <person name="Benchimol M."/>
            <person name="Almeida L.G."/>
            <person name="Vasconcelos A.T."/>
            <person name="Perreira-Neves A."/>
            <person name="Rosa I.A."/>
            <person name="Tasca T."/>
            <person name="Bogo M.R."/>
            <person name="de Souza W."/>
        </authorList>
    </citation>
    <scope>NUCLEOTIDE SEQUENCE [LARGE SCALE GENOMIC DNA]</scope>
    <source>
        <strain evidence="7">K</strain>
    </source>
</reference>
<dbReference type="InterPro" id="IPR036371">
    <property type="entry name" value="TPK_B1-bd_sf"/>
</dbReference>
<protein>
    <submittedName>
        <fullName evidence="7">Thiamin pyrophosphokinase, catalytic domain containing protein</fullName>
    </submittedName>
</protein>
<dbReference type="PANTHER" id="PTHR13622:SF8">
    <property type="entry name" value="THIAMIN PYROPHOSPHOKINASE 1"/>
    <property type="match status" value="1"/>
</dbReference>
<dbReference type="InterPro" id="IPR007371">
    <property type="entry name" value="TPK_catalytic"/>
</dbReference>
<dbReference type="EMBL" id="MLAK01000776">
    <property type="protein sequence ID" value="OHT04927.1"/>
    <property type="molecule type" value="Genomic_DNA"/>
</dbReference>
<evidence type="ECO:0000313" key="8">
    <source>
        <dbReference type="Proteomes" id="UP000179807"/>
    </source>
</evidence>
<dbReference type="SUPFAM" id="SSF63862">
    <property type="entry name" value="Thiamin pyrophosphokinase, substrate-binding domain"/>
    <property type="match status" value="1"/>
</dbReference>
<dbReference type="CDD" id="cd07995">
    <property type="entry name" value="TPK"/>
    <property type="match status" value="1"/>
</dbReference>
<dbReference type="GO" id="GO:0030975">
    <property type="term" value="F:thiamine binding"/>
    <property type="evidence" value="ECO:0007669"/>
    <property type="project" value="InterPro"/>
</dbReference>
<dbReference type="Pfam" id="PF04265">
    <property type="entry name" value="TPK_B1_binding"/>
    <property type="match status" value="1"/>
</dbReference>
<evidence type="ECO:0000256" key="5">
    <source>
        <dbReference type="SAM" id="Phobius"/>
    </source>
</evidence>
<evidence type="ECO:0000256" key="4">
    <source>
        <dbReference type="ARBA" id="ARBA00022840"/>
    </source>
</evidence>
<evidence type="ECO:0000256" key="2">
    <source>
        <dbReference type="ARBA" id="ARBA00022741"/>
    </source>
</evidence>
<dbReference type="GeneID" id="94840287"/>
<dbReference type="InterPro" id="IPR006282">
    <property type="entry name" value="Thi_PPkinase"/>
</dbReference>
<evidence type="ECO:0000259" key="6">
    <source>
        <dbReference type="SMART" id="SM00983"/>
    </source>
</evidence>
<dbReference type="Gene3D" id="3.40.50.10240">
    <property type="entry name" value="Thiamin pyrophosphokinase, catalytic domain"/>
    <property type="match status" value="1"/>
</dbReference>
<dbReference type="SUPFAM" id="SSF63999">
    <property type="entry name" value="Thiamin pyrophosphokinase, catalytic domain"/>
    <property type="match status" value="1"/>
</dbReference>
<dbReference type="InterPro" id="IPR007373">
    <property type="entry name" value="Thiamin_PyroPKinase_B1-bd"/>
</dbReference>
<organism evidence="7 8">
    <name type="scientific">Tritrichomonas foetus</name>
    <dbReference type="NCBI Taxonomy" id="1144522"/>
    <lineage>
        <taxon>Eukaryota</taxon>
        <taxon>Metamonada</taxon>
        <taxon>Parabasalia</taxon>
        <taxon>Tritrichomonadida</taxon>
        <taxon>Tritrichomonadidae</taxon>
        <taxon>Tritrichomonas</taxon>
    </lineage>
</organism>
<keyword evidence="1" id="KW-0808">Transferase</keyword>
<dbReference type="GO" id="GO:0016301">
    <property type="term" value="F:kinase activity"/>
    <property type="evidence" value="ECO:0007669"/>
    <property type="project" value="UniProtKB-KW"/>
</dbReference>
<proteinExistence type="predicted"/>
<dbReference type="NCBIfam" id="TIGR01378">
    <property type="entry name" value="thi_PPkinase"/>
    <property type="match status" value="1"/>
</dbReference>
<dbReference type="VEuPathDB" id="TrichDB:TRFO_27487"/>
<dbReference type="OrthoDB" id="25149at2759"/>